<sequence>MPLMEVETIEERKRKAYLALNYQALVDIKNSGEHVLDNYNRVFRIAHAFHNLAQAIMEDFTTFDEDGFWGAIGGLERDFGLDHYRELFERIRTCSTLV</sequence>
<dbReference type="Proteomes" id="UP000609346">
    <property type="component" value="Unassembled WGS sequence"/>
</dbReference>
<name>A0ABR8MV34_9BACL</name>
<evidence type="ECO:0000313" key="2">
    <source>
        <dbReference type="Proteomes" id="UP000609346"/>
    </source>
</evidence>
<dbReference type="RefSeq" id="WP_191204113.1">
    <property type="nucleotide sequence ID" value="NZ_JACXZA010000003.1"/>
</dbReference>
<proteinExistence type="predicted"/>
<organism evidence="1 2">
    <name type="scientific">Paenibacillus terricola</name>
    <dbReference type="NCBI Taxonomy" id="2763503"/>
    <lineage>
        <taxon>Bacteria</taxon>
        <taxon>Bacillati</taxon>
        <taxon>Bacillota</taxon>
        <taxon>Bacilli</taxon>
        <taxon>Bacillales</taxon>
        <taxon>Paenibacillaceae</taxon>
        <taxon>Paenibacillus</taxon>
    </lineage>
</organism>
<comment type="caution">
    <text evidence="1">The sequence shown here is derived from an EMBL/GenBank/DDBJ whole genome shotgun (WGS) entry which is preliminary data.</text>
</comment>
<dbReference type="EMBL" id="JACXZA010000003">
    <property type="protein sequence ID" value="MBD3919835.1"/>
    <property type="molecule type" value="Genomic_DNA"/>
</dbReference>
<evidence type="ECO:0000313" key="1">
    <source>
        <dbReference type="EMBL" id="MBD3919835.1"/>
    </source>
</evidence>
<reference evidence="1 2" key="1">
    <citation type="submission" date="2020-09" db="EMBL/GenBank/DDBJ databases">
        <title>Paenibacillus sp. strain PR3 16S rRNA gene Genome sequencing and assembly.</title>
        <authorList>
            <person name="Kim J."/>
        </authorList>
    </citation>
    <scope>NUCLEOTIDE SEQUENCE [LARGE SCALE GENOMIC DNA]</scope>
    <source>
        <strain evidence="1 2">PR3</strain>
    </source>
</reference>
<protein>
    <submittedName>
        <fullName evidence="1">Uncharacterized protein</fullName>
    </submittedName>
</protein>
<accession>A0ABR8MV34</accession>
<gene>
    <name evidence="1" type="ORF">H8B09_13820</name>
</gene>
<keyword evidence="2" id="KW-1185">Reference proteome</keyword>